<dbReference type="GO" id="GO:0016783">
    <property type="term" value="F:sulfurtransferase activity"/>
    <property type="evidence" value="ECO:0007669"/>
    <property type="project" value="InterPro"/>
</dbReference>
<dbReference type="BioCyc" id="DPIE1322246:BN4_RS15395-MONOMER"/>
<dbReference type="KEGG" id="dpi:BN4_20236"/>
<dbReference type="RefSeq" id="WP_015416340.1">
    <property type="nucleotide sequence ID" value="NC_020409.1"/>
</dbReference>
<sequence>MTTEEKYHELLHNLKAMQRVLIAYSGGVDSSFLLRAACEALPSSSIFAATFSTPYTPRSEMEEVATVVKGLEIHHQIISLPLAPKLRTNPAERCYLCKRELFEHLLEHAQSERVSHVLDGTNADDSYEYRPGLRALEELGIESPLGQAGLTKAEIRSLSRSLGLPTWDKPANACLLTRIPHDTQVEESDLIRIDTAEDFLRHNGFPAIRVRCHGNTARLELPPEMISTMLTTKTRQKIDEKLKLLGFRHVSVDLLGYRTGSLD</sequence>
<evidence type="ECO:0000313" key="3">
    <source>
        <dbReference type="Proteomes" id="UP000011724"/>
    </source>
</evidence>
<dbReference type="eggNOG" id="COG1606">
    <property type="taxonomic scope" value="Bacteria"/>
</dbReference>
<dbReference type="EMBL" id="FO203427">
    <property type="protein sequence ID" value="CCH50298.1"/>
    <property type="molecule type" value="Genomic_DNA"/>
</dbReference>
<dbReference type="InterPro" id="IPR014729">
    <property type="entry name" value="Rossmann-like_a/b/a_fold"/>
</dbReference>
<dbReference type="CDD" id="cd01990">
    <property type="entry name" value="LarE-like"/>
    <property type="match status" value="1"/>
</dbReference>
<dbReference type="Gene3D" id="3.40.50.620">
    <property type="entry name" value="HUPs"/>
    <property type="match status" value="1"/>
</dbReference>
<dbReference type="OrthoDB" id="9776919at2"/>
<evidence type="ECO:0000256" key="1">
    <source>
        <dbReference type="PIRSR" id="PIRSR006661-1"/>
    </source>
</evidence>
<dbReference type="PANTHER" id="PTHR43169:SF2">
    <property type="entry name" value="NAD_GMP SYNTHASE DOMAIN-CONTAINING PROTEIN"/>
    <property type="match status" value="1"/>
</dbReference>
<feature type="active site" description="Nucleophile and sulfur donor" evidence="1">
    <location>
        <position position="174"/>
    </location>
</feature>
<name>M1WYE2_PSEP2</name>
<evidence type="ECO:0008006" key="4">
    <source>
        <dbReference type="Google" id="ProtNLM"/>
    </source>
</evidence>
<dbReference type="InterPro" id="IPR052188">
    <property type="entry name" value="Ni-pincer_cofactor_biosynth"/>
</dbReference>
<dbReference type="PIRSF" id="PIRSF006661">
    <property type="entry name" value="PP-lp_UCP006661"/>
    <property type="match status" value="1"/>
</dbReference>
<dbReference type="STRING" id="1322246.BN4_20236"/>
<dbReference type="PATRIC" id="fig|879567.3.peg.3312"/>
<keyword evidence="3" id="KW-1185">Reference proteome</keyword>
<proteinExistence type="predicted"/>
<accession>M1WYE2</accession>
<protein>
    <recommendedName>
        <fullName evidence="4">NAD/GMP synthase domain-containing protein</fullName>
    </recommendedName>
</protein>
<reference evidence="2 3" key="1">
    <citation type="journal article" date="2013" name="PLoS ONE">
        <title>The first genomic and proteomic characterization of a deep-sea sulfate reducer: insights into the piezophilic lifestyle of Desulfovibrio piezophilus.</title>
        <authorList>
            <person name="Pradel N."/>
            <person name="Ji B."/>
            <person name="Gimenez G."/>
            <person name="Talla E."/>
            <person name="Lenoble P."/>
            <person name="Garel M."/>
            <person name="Tamburini C."/>
            <person name="Fourquet P."/>
            <person name="Lebrun R."/>
            <person name="Bertin P."/>
            <person name="Denis Y."/>
            <person name="Pophillat M."/>
            <person name="Barbe V."/>
            <person name="Ollivier B."/>
            <person name="Dolla A."/>
        </authorList>
    </citation>
    <scope>NUCLEOTIDE SEQUENCE [LARGE SCALE GENOMIC DNA]</scope>
    <source>
        <strain evidence="3">DSM 10523 / SB164P1</strain>
    </source>
</reference>
<gene>
    <name evidence="2" type="ordered locus">BN4_20236</name>
</gene>
<reference evidence="3" key="2">
    <citation type="journal article" date="2013" name="Stand. Genomic Sci.">
        <title>Complete genome sequence of Desulfocapsa sulfexigens, a marine deltaproteobacterium specialized in disproportionating inorganic sulfur compounds.</title>
        <authorList>
            <person name="Finster K.W."/>
            <person name="Kjeldsen K.U."/>
            <person name="Kube M."/>
            <person name="Reinhardt R."/>
            <person name="Mussmann M."/>
            <person name="Amann R."/>
            <person name="Schreiber L."/>
        </authorList>
    </citation>
    <scope>NUCLEOTIDE SEQUENCE [LARGE SCALE GENOMIC DNA]</scope>
    <source>
        <strain evidence="3">DSM 10523 / SB164P1</strain>
    </source>
</reference>
<dbReference type="NCBIfam" id="TIGR00268">
    <property type="entry name" value="ATP-dependent sacrificial sulfur transferase LarE"/>
    <property type="match status" value="1"/>
</dbReference>
<dbReference type="InterPro" id="IPR005232">
    <property type="entry name" value="LarE"/>
</dbReference>
<dbReference type="HOGENOM" id="CLU_061181_2_0_7"/>
<dbReference type="SUPFAM" id="SSF52402">
    <property type="entry name" value="Adenine nucleotide alpha hydrolases-like"/>
    <property type="match status" value="1"/>
</dbReference>
<evidence type="ECO:0000313" key="2">
    <source>
        <dbReference type="EMBL" id="CCH50298.1"/>
    </source>
</evidence>
<organism evidence="2 3">
    <name type="scientific">Pseudodesulfovibrio piezophilus (strain DSM 21447 / JCM 15486 / C1TLV30)</name>
    <name type="common">Desulfovibrio piezophilus</name>
    <dbReference type="NCBI Taxonomy" id="1322246"/>
    <lineage>
        <taxon>Bacteria</taxon>
        <taxon>Pseudomonadati</taxon>
        <taxon>Thermodesulfobacteriota</taxon>
        <taxon>Desulfovibrionia</taxon>
        <taxon>Desulfovibrionales</taxon>
        <taxon>Desulfovibrionaceae</taxon>
    </lineage>
</organism>
<dbReference type="AlphaFoldDB" id="M1WYE2"/>
<dbReference type="PANTHER" id="PTHR43169">
    <property type="entry name" value="EXSB FAMILY PROTEIN"/>
    <property type="match status" value="1"/>
</dbReference>
<dbReference type="Proteomes" id="UP000011724">
    <property type="component" value="Chromosome"/>
</dbReference>